<dbReference type="Gene3D" id="3.30.70.3290">
    <property type="match status" value="1"/>
</dbReference>
<dbReference type="Gene3D" id="3.10.129.110">
    <property type="entry name" value="Polyketide synthase dehydratase"/>
    <property type="match status" value="1"/>
</dbReference>
<keyword evidence="1" id="KW-0596">Phosphopantetheine</keyword>
<dbReference type="EMBL" id="OU895877">
    <property type="protein sequence ID" value="CAG9798042.1"/>
    <property type="molecule type" value="Genomic_DNA"/>
</dbReference>
<dbReference type="SUPFAM" id="SSF47336">
    <property type="entry name" value="ACP-like"/>
    <property type="match status" value="1"/>
</dbReference>
<dbReference type="PROSITE" id="PS50075">
    <property type="entry name" value="CARRIER"/>
    <property type="match status" value="1"/>
</dbReference>
<dbReference type="GO" id="GO:0004315">
    <property type="term" value="F:3-oxoacyl-[acyl-carrier-protein] synthase activity"/>
    <property type="evidence" value="ECO:0007669"/>
    <property type="project" value="InterPro"/>
</dbReference>
<evidence type="ECO:0000256" key="1">
    <source>
        <dbReference type="ARBA" id="ARBA00022450"/>
    </source>
</evidence>
<dbReference type="InterPro" id="IPR036736">
    <property type="entry name" value="ACP-like_sf"/>
</dbReference>
<feature type="region of interest" description="C-terminal hotdog fold" evidence="5">
    <location>
        <begin position="999"/>
        <end position="1128"/>
    </location>
</feature>
<dbReference type="GO" id="GO:0004312">
    <property type="term" value="F:fatty acid synthase activity"/>
    <property type="evidence" value="ECO:0007669"/>
    <property type="project" value="TreeGrafter"/>
</dbReference>
<dbReference type="InterPro" id="IPR014043">
    <property type="entry name" value="Acyl_transferase_dom"/>
</dbReference>
<dbReference type="InterPro" id="IPR057326">
    <property type="entry name" value="KR_dom"/>
</dbReference>
<evidence type="ECO:0000256" key="3">
    <source>
        <dbReference type="ARBA" id="ARBA00022679"/>
    </source>
</evidence>
<dbReference type="InterPro" id="IPR032821">
    <property type="entry name" value="PKS_assoc"/>
</dbReference>
<dbReference type="Pfam" id="PF00698">
    <property type="entry name" value="Acyl_transf_1"/>
    <property type="match status" value="1"/>
</dbReference>
<dbReference type="PROSITE" id="PS52019">
    <property type="entry name" value="PKS_MFAS_DH"/>
    <property type="match status" value="1"/>
</dbReference>
<dbReference type="InterPro" id="IPR013968">
    <property type="entry name" value="PKS_KR"/>
</dbReference>
<dbReference type="Proteomes" id="UP001153620">
    <property type="component" value="Chromosome 1"/>
</dbReference>
<dbReference type="InterPro" id="IPR020806">
    <property type="entry name" value="PKS_PP-bd"/>
</dbReference>
<dbReference type="InterPro" id="IPR016035">
    <property type="entry name" value="Acyl_Trfase/lysoPLipase"/>
</dbReference>
<dbReference type="InterPro" id="IPR016036">
    <property type="entry name" value="Malonyl_transacylase_ACP-bd"/>
</dbReference>
<dbReference type="SUPFAM" id="SSF50129">
    <property type="entry name" value="GroES-like"/>
    <property type="match status" value="1"/>
</dbReference>
<gene>
    <name evidence="9" type="ORF">CHIRRI_LOCUS1027</name>
</gene>
<dbReference type="Pfam" id="PF00109">
    <property type="entry name" value="ketoacyl-synt"/>
    <property type="match status" value="1"/>
</dbReference>
<dbReference type="SMART" id="SM00822">
    <property type="entry name" value="PKS_KR"/>
    <property type="match status" value="1"/>
</dbReference>
<keyword evidence="3" id="KW-0808">Transferase</keyword>
<dbReference type="GO" id="GO:0016491">
    <property type="term" value="F:oxidoreductase activity"/>
    <property type="evidence" value="ECO:0007669"/>
    <property type="project" value="InterPro"/>
</dbReference>
<feature type="active site" description="Proton acceptor; for dehydratase activity" evidence="5">
    <location>
        <position position="900"/>
    </location>
</feature>
<evidence type="ECO:0000256" key="2">
    <source>
        <dbReference type="ARBA" id="ARBA00022553"/>
    </source>
</evidence>
<dbReference type="Pfam" id="PF16197">
    <property type="entry name" value="KAsynt_C_assoc"/>
    <property type="match status" value="1"/>
</dbReference>
<dbReference type="GO" id="GO:0031177">
    <property type="term" value="F:phosphopantetheine binding"/>
    <property type="evidence" value="ECO:0007669"/>
    <property type="project" value="InterPro"/>
</dbReference>
<keyword evidence="4" id="KW-0511">Multifunctional enzyme</keyword>
<feature type="region of interest" description="N-terminal hotdog fold" evidence="5">
    <location>
        <begin position="868"/>
        <end position="989"/>
    </location>
</feature>
<feature type="domain" description="Ketosynthase family 3 (KS3)" evidence="7">
    <location>
        <begin position="16"/>
        <end position="424"/>
    </location>
</feature>
<dbReference type="Gene3D" id="3.40.50.720">
    <property type="entry name" value="NAD(P)-binding Rossmann-like Domain"/>
    <property type="match status" value="1"/>
</dbReference>
<dbReference type="PROSITE" id="PS52004">
    <property type="entry name" value="KS3_2"/>
    <property type="match status" value="1"/>
</dbReference>
<dbReference type="InterPro" id="IPR020843">
    <property type="entry name" value="ER"/>
</dbReference>
<reference evidence="9" key="1">
    <citation type="submission" date="2022-01" db="EMBL/GenBank/DDBJ databases">
        <authorList>
            <person name="King R."/>
        </authorList>
    </citation>
    <scope>NUCLEOTIDE SEQUENCE</scope>
</reference>
<keyword evidence="10" id="KW-1185">Reference proteome</keyword>
<feature type="active site" description="Proton donor; for dehydratase activity" evidence="5">
    <location>
        <position position="1048"/>
    </location>
</feature>
<sequence length="2354" mass="261596">MEAKLNGGNENCDFDGEDIVVSGISGRFPNANNVQEFEHNLYNKIDMSDEDESRWKHFHPEVPKRTGKIRNINKFDASFFSILNKHANWMDPQCRCLLEHTYEAILDAGISPQSLVGSRTGVFIGCCFSDSRDVFFYNVPAKEGYGVFGNANFYLSNRLSYALGLCGPSFTVDTACSSSAYALDCAYKYIMSGACDAAIVGGSQLVLNLKTTIEYSRLRILAPDGEFCRPFDENATGFTRADTICCVFLQRKKDSKRVYAKLCYTNSNNDGFKKEGSSFPSRVMQQKLMEDFFRDSKIDPGLVDFVEAHSTGTRLGDPEEVASIDQVFCKTVNRKKPLPIGSVKSNMGHAEASSGVASIAKILLALEKHKVAPNINITSMRNDIPAFAEGRIRVVTEVEDLTGPYISMNSFGLGGANAHALFKGNLKEKVNYGIPADNLNRMVLWSGRTEEAVHSIFDDITKRPLDAEYVALLQNSQIVTNPANIYRGYAMFQHDQQTQKAACISRDIQHFNGEKRPIVFVYSGIGSQWAEMGTDLLNIPIFAETINYCHDLLAPKGIDLKNIITSPDKSLFNNVLNSYVGIISIEIALTNILNALGIKPDHIIGHSVGEMGCAYGDGCWTAKETILAAHARGVASCESKSIKGAMAAVGLNFRDVEKTLPASIDIACHNGVDSTTISGPVEAVREYVQQLKEKNIFAREVESSGFALHSRYITKMGENLLHRLKEVIKNPKKRSEKWLSSSYPENDWNIVNSESQLCSAEYHTKNLLNPVLFEEVTEMLPKNALTIEIAPHGLLKSILKRSLKEGIHLNLTQRDSKNGSHLLMDTLGKIFENGVDMDIQKLYPAIQYPVSRGTPMISPALKWNHSENYFVGNFDTYNIYEKRNVVINLSDKAYEFVQGHIIDGKVLFPGTGWLYLVWESFAKMMGVKHTKLKVIFENIKFLRATSLAKNQDVLVTISIHRGSGRFEIIEGKSTIAHGYIKAGENIEMTNIEVEEKEDAVRLAEPDFYKEMRLRGYYHQGLFRAIKEIRDDGLEGKIKWNNEWVTFMDCLIQFQVVMKDTRMLILPTSVRKMVVDPALHLQIIENSTEEDILFDAKCCPYMNVIQAGGIEIHGFEGSLVNRRRPPSDPVLESYKFIPYKNRSKVSKRDAAKICVQIALENAPMKKLSSVEIGDDSSPLSEYIFKGLGDLPLITPEVNYLTSQEVELENVAVQNQDLTSFSNVNLVIKSNCTNDAAFIELVKPTLHENGLIISKDSTKITSGVNEKLQVIAEMELDDGYLHVMQFKKSQVQVPDSIIHVTSNVDDWLEPLKAAIAKGSVLVCAQGDDTSGIIGLINCIRKEPNGEKIRCVFIDDKFAPKFNFEDSFYQAQLELGLVMNVFKNKQWGSYRHLELVENEEAKPRSEHCYANCIVKGDLSTLSWLYGPLNVRNDKEAIKISYASLNFRDVMLATGKITSDDVLDRIQQQCVFGFEFSGTTKDGRKIMGMGPTGAMATHYDANKTILWDVPNNWSLDEAASVPLVYYTVYLAFFRTIQIEKGKSILIHAGSGGVGLAAIQVAISYGLEVYTTVGSEEKREYLRNRFPSLKSQNIGNSRDTSFEQLICVRTKGKGVDYVLNSLSADKLQASIRCLGMNGTFLEIGKFDIMNKTKIDMGHFAKRVNFKAVFFDDLPVESEELKIIHDLVEADIKAGIVKPLKVNVFEASDIEQAFRFMGSGKHIGKVLLKMRDQPNDVHSLPIKMLPRVYCNPNDTFILVGGLGGFGLELADWLILRGCRKLIMSSGRGVTNAYQASRIKVWKSYGVDVRVTTVDVTTKKGCEELLIDAVKIGPVGGIFNLAVALRDGIFDNQTSQMFIESLAPKADATKYLDELSRKLCPSLKHFVIFSSVSCGRGNAGQSNYGMGNSIMERICEKRQMAGLPAKAIQWGAIGDVGLLANLQENNMDMEISGTLPQRLNSCLEVLDNLLTNNDAIVASMVVAEKRFDDVKKGNIIEAIMNIMAIRDRKQISMEASLSKLGMDSLMGVEIQQILERDYDIALSSQELRSLTLGQLEKLVNAKNSGESGDGKAVNGHLPIGIEMLLTNFGDEKTSHETILKMNEAPSSDTKALIFTGLEGMTNDALTNLASNIKYPTYALQLGNCVERQTLDEIFESVANDVLNLFSGNEKFVLIGYSFGSLLAIKFASFLESRGKSGNIVIVDGSPKFLTEIANQLLPADFNDEHIQGIILLSCIKLLFRESSQEIAKKVFTKPTIQERLEEFLENAATRSVYSIDYGRKMITGLMNRIKISLNAEQISFPVLKSSPMKFVKASESAVTGLGEDYGLNKYVEGDIQTSVIIGDHLSILSSSELIDIINSNL</sequence>
<accession>A0A9N9RHH9</accession>
<dbReference type="Gene3D" id="3.40.50.1820">
    <property type="entry name" value="alpha/beta hydrolase"/>
    <property type="match status" value="1"/>
</dbReference>
<dbReference type="InterPro" id="IPR049900">
    <property type="entry name" value="PKS_mFAS_DH"/>
</dbReference>
<keyword evidence="2" id="KW-0597">Phosphoprotein</keyword>
<dbReference type="CDD" id="cd05195">
    <property type="entry name" value="enoyl_red"/>
    <property type="match status" value="1"/>
</dbReference>
<dbReference type="InterPro" id="IPR049391">
    <property type="entry name" value="FAS_pseudo-KR"/>
</dbReference>
<dbReference type="PANTHER" id="PTHR43775">
    <property type="entry name" value="FATTY ACID SYNTHASE"/>
    <property type="match status" value="1"/>
</dbReference>
<reference evidence="9" key="2">
    <citation type="submission" date="2022-10" db="EMBL/GenBank/DDBJ databases">
        <authorList>
            <consortium name="ENA_rothamsted_submissions"/>
            <consortium name="culmorum"/>
            <person name="King R."/>
        </authorList>
    </citation>
    <scope>NUCLEOTIDE SEQUENCE</scope>
</reference>
<dbReference type="Gene3D" id="3.40.47.10">
    <property type="match status" value="1"/>
</dbReference>
<dbReference type="PROSITE" id="PS00606">
    <property type="entry name" value="KS3_1"/>
    <property type="match status" value="1"/>
</dbReference>
<feature type="domain" description="Carrier" evidence="6">
    <location>
        <begin position="1982"/>
        <end position="2059"/>
    </location>
</feature>
<evidence type="ECO:0000256" key="5">
    <source>
        <dbReference type="PROSITE-ProRule" id="PRU01363"/>
    </source>
</evidence>
<dbReference type="InterPro" id="IPR029058">
    <property type="entry name" value="AB_hydrolase_fold"/>
</dbReference>
<dbReference type="Pfam" id="PF08659">
    <property type="entry name" value="KR"/>
    <property type="match status" value="1"/>
</dbReference>
<dbReference type="CDD" id="cd08954">
    <property type="entry name" value="KR_1_FAS_SDR_x"/>
    <property type="match status" value="1"/>
</dbReference>
<dbReference type="OrthoDB" id="329835at2759"/>
<dbReference type="CDD" id="cd00833">
    <property type="entry name" value="PKS"/>
    <property type="match status" value="1"/>
</dbReference>
<dbReference type="InterPro" id="IPR042104">
    <property type="entry name" value="PKS_dehydratase_sf"/>
</dbReference>
<evidence type="ECO:0000259" key="8">
    <source>
        <dbReference type="PROSITE" id="PS52019"/>
    </source>
</evidence>
<feature type="domain" description="PKS/mFAS DH" evidence="8">
    <location>
        <begin position="868"/>
        <end position="1128"/>
    </location>
</feature>
<evidence type="ECO:0000313" key="10">
    <source>
        <dbReference type="Proteomes" id="UP001153620"/>
    </source>
</evidence>
<dbReference type="SUPFAM" id="SSF55048">
    <property type="entry name" value="Probable ACP-binding domain of malonyl-CoA ACP transacylase"/>
    <property type="match status" value="1"/>
</dbReference>
<dbReference type="SUPFAM" id="SSF53901">
    <property type="entry name" value="Thiolase-like"/>
    <property type="match status" value="1"/>
</dbReference>
<protein>
    <submittedName>
        <fullName evidence="9">Uncharacterized protein</fullName>
    </submittedName>
</protein>
<dbReference type="PANTHER" id="PTHR43775:SF23">
    <property type="entry name" value="FATTY ACID SYNTHASE 3"/>
    <property type="match status" value="1"/>
</dbReference>
<dbReference type="Pfam" id="PF13602">
    <property type="entry name" value="ADH_zinc_N_2"/>
    <property type="match status" value="1"/>
</dbReference>
<dbReference type="Pfam" id="PF00550">
    <property type="entry name" value="PP-binding"/>
    <property type="match status" value="1"/>
</dbReference>
<dbReference type="InterPro" id="IPR050091">
    <property type="entry name" value="PKS_NRPS_Biosynth_Enz"/>
</dbReference>
<dbReference type="Pfam" id="PF02801">
    <property type="entry name" value="Ketoacyl-synt_C"/>
    <property type="match status" value="1"/>
</dbReference>
<dbReference type="InterPro" id="IPR014031">
    <property type="entry name" value="Ketoacyl_synth_C"/>
</dbReference>
<dbReference type="SMART" id="SM00823">
    <property type="entry name" value="PKS_PP"/>
    <property type="match status" value="1"/>
</dbReference>
<dbReference type="InterPro" id="IPR020841">
    <property type="entry name" value="PKS_Beta-ketoAc_synthase_dom"/>
</dbReference>
<dbReference type="Gene3D" id="3.90.180.10">
    <property type="entry name" value="Medium-chain alcohol dehydrogenases, catalytic domain"/>
    <property type="match status" value="1"/>
</dbReference>
<organism evidence="9 10">
    <name type="scientific">Chironomus riparius</name>
    <dbReference type="NCBI Taxonomy" id="315576"/>
    <lineage>
        <taxon>Eukaryota</taxon>
        <taxon>Metazoa</taxon>
        <taxon>Ecdysozoa</taxon>
        <taxon>Arthropoda</taxon>
        <taxon>Hexapoda</taxon>
        <taxon>Insecta</taxon>
        <taxon>Pterygota</taxon>
        <taxon>Neoptera</taxon>
        <taxon>Endopterygota</taxon>
        <taxon>Diptera</taxon>
        <taxon>Nematocera</taxon>
        <taxon>Chironomoidea</taxon>
        <taxon>Chironomidae</taxon>
        <taxon>Chironominae</taxon>
        <taxon>Chironomus</taxon>
    </lineage>
</organism>
<dbReference type="SMART" id="SM00829">
    <property type="entry name" value="PKS_ER"/>
    <property type="match status" value="1"/>
</dbReference>
<dbReference type="GO" id="GO:0006633">
    <property type="term" value="P:fatty acid biosynthetic process"/>
    <property type="evidence" value="ECO:0007669"/>
    <property type="project" value="InterPro"/>
</dbReference>
<dbReference type="Gene3D" id="3.40.366.10">
    <property type="entry name" value="Malonyl-Coenzyme A Acyl Carrier Protein, domain 2"/>
    <property type="match status" value="1"/>
</dbReference>
<dbReference type="SMART" id="SM00825">
    <property type="entry name" value="PKS_KS"/>
    <property type="match status" value="1"/>
</dbReference>
<name>A0A9N9RHH9_9DIPT</name>
<dbReference type="InterPro" id="IPR014030">
    <property type="entry name" value="Ketoacyl_synth_N"/>
</dbReference>
<evidence type="ECO:0000259" key="6">
    <source>
        <dbReference type="PROSITE" id="PS50075"/>
    </source>
</evidence>
<dbReference type="SUPFAM" id="SSF51735">
    <property type="entry name" value="NAD(P)-binding Rossmann-fold domains"/>
    <property type="match status" value="2"/>
</dbReference>
<dbReference type="InterPro" id="IPR011032">
    <property type="entry name" value="GroES-like_sf"/>
</dbReference>
<evidence type="ECO:0000256" key="4">
    <source>
        <dbReference type="ARBA" id="ARBA00023268"/>
    </source>
</evidence>
<dbReference type="InterPro" id="IPR036291">
    <property type="entry name" value="NAD(P)-bd_dom_sf"/>
</dbReference>
<dbReference type="InterPro" id="IPR001227">
    <property type="entry name" value="Ac_transferase_dom_sf"/>
</dbReference>
<dbReference type="InterPro" id="IPR016039">
    <property type="entry name" value="Thiolase-like"/>
</dbReference>
<dbReference type="InterPro" id="IPR009081">
    <property type="entry name" value="PP-bd_ACP"/>
</dbReference>
<dbReference type="SMART" id="SM00827">
    <property type="entry name" value="PKS_AT"/>
    <property type="match status" value="1"/>
</dbReference>
<dbReference type="InterPro" id="IPR018201">
    <property type="entry name" value="Ketoacyl_synth_AS"/>
</dbReference>
<proteinExistence type="predicted"/>
<dbReference type="SUPFAM" id="SSF53474">
    <property type="entry name" value="alpha/beta-Hydrolases"/>
    <property type="match status" value="1"/>
</dbReference>
<evidence type="ECO:0000259" key="7">
    <source>
        <dbReference type="PROSITE" id="PS52004"/>
    </source>
</evidence>
<evidence type="ECO:0000313" key="9">
    <source>
        <dbReference type="EMBL" id="CAG9798042.1"/>
    </source>
</evidence>
<dbReference type="Gene3D" id="1.10.1200.10">
    <property type="entry name" value="ACP-like"/>
    <property type="match status" value="1"/>
</dbReference>
<dbReference type="SUPFAM" id="SSF52151">
    <property type="entry name" value="FabD/lysophospholipase-like"/>
    <property type="match status" value="1"/>
</dbReference>
<dbReference type="Pfam" id="PF21149">
    <property type="entry name" value="FAS_pseudo-KR"/>
    <property type="match status" value="1"/>
</dbReference>